<protein>
    <recommendedName>
        <fullName evidence="1">Putative Flp pilus-assembly TadG-like N-terminal domain-containing protein</fullName>
    </recommendedName>
</protein>
<evidence type="ECO:0000259" key="1">
    <source>
        <dbReference type="Pfam" id="PF13400"/>
    </source>
</evidence>
<sequence length="628" mass="68594">MAMIFFAGLAIDAGSLYVTYGQLRRAIDAAAVAASNEYKAEGVKTAAHPTNPPPYNRMLAAAKEVMELNNIQLSANPDDFRMYVCDKDGDGLRDPESTMPSEFYVQCPDTSLAPDGFPKENDRKLVWIDARVPAPLYFLFLLGFQSVPLRAHAISEAAPIDLVIVIDTSESMAHSANTVPAYTVPYDPSSCNAADTCYPLKSAKTAAKALIDTLYDGYDHVAVVGFDVTAPDPSTVPMHIKLSEAKDAIDALKVHDDPPSNLIRNDWFSPSLVTIDGLPTLGLKFNPVYPEDRDGDGKDVDSTLGSCTPDEYRMDGTTPCDSNKPNADYLDSYDWNPNNVYDAADQTYARNYLNARGCNPDGDYDSCAWKYLTPNSTCTGCGIKTGADVLKKNGRPNSVWVMVFLSDGLVNLSTPTTEFPNGYCQGGLGSFMWSNDCIDSKKTWTHIQIDKNGDGDYVDTGERDYYGFGSTRTCHKDKRPNILNGFKNQCPPDSRGSTDAPSGWNMVNYSVYDYALDMIDEAALLKSANDNEDIKGSDMAIYSIGLGDAGDSPAGVTNRPIGEYLLRYMASVGDDGNRLTDECSSNPATGLPYPTKQSCGQYYYTDDGTDLQSIFIDISSRIYTRLTK</sequence>
<comment type="caution">
    <text evidence="2">The sequence shown here is derived from an EMBL/GenBank/DDBJ whole genome shotgun (WGS) entry which is preliminary data.</text>
</comment>
<dbReference type="SUPFAM" id="SSF53300">
    <property type="entry name" value="vWA-like"/>
    <property type="match status" value="2"/>
</dbReference>
<dbReference type="Proteomes" id="UP000050430">
    <property type="component" value="Unassembled WGS sequence"/>
</dbReference>
<dbReference type="STRING" id="229920.ADM99_16055"/>
<dbReference type="InterPro" id="IPR036465">
    <property type="entry name" value="vWFA_dom_sf"/>
</dbReference>
<keyword evidence="3" id="KW-1185">Reference proteome</keyword>
<dbReference type="CDD" id="cd00198">
    <property type="entry name" value="vWFA"/>
    <property type="match status" value="1"/>
</dbReference>
<feature type="domain" description="Putative Flp pilus-assembly TadG-like N-terminal" evidence="1">
    <location>
        <begin position="2"/>
        <end position="34"/>
    </location>
</feature>
<name>A0A0P6WPD6_9CHLR</name>
<evidence type="ECO:0000313" key="2">
    <source>
        <dbReference type="EMBL" id="KPL70615.1"/>
    </source>
</evidence>
<dbReference type="InterPro" id="IPR028087">
    <property type="entry name" value="Tad_N"/>
</dbReference>
<gene>
    <name evidence="2" type="ORF">ADM99_16055</name>
</gene>
<dbReference type="Pfam" id="PF13400">
    <property type="entry name" value="Tad"/>
    <property type="match status" value="1"/>
</dbReference>
<dbReference type="Gene3D" id="3.40.50.410">
    <property type="entry name" value="von Willebrand factor, type A domain"/>
    <property type="match status" value="1"/>
</dbReference>
<reference evidence="2 3" key="1">
    <citation type="submission" date="2015-07" db="EMBL/GenBank/DDBJ databases">
        <title>Genome sequence of Leptolinea tardivitalis DSM 16556.</title>
        <authorList>
            <person name="Hemp J."/>
            <person name="Ward L.M."/>
            <person name="Pace L.A."/>
            <person name="Fischer W.W."/>
        </authorList>
    </citation>
    <scope>NUCLEOTIDE SEQUENCE [LARGE SCALE GENOMIC DNA]</scope>
    <source>
        <strain evidence="2 3">YMTK-2</strain>
    </source>
</reference>
<organism evidence="2 3">
    <name type="scientific">Leptolinea tardivitalis</name>
    <dbReference type="NCBI Taxonomy" id="229920"/>
    <lineage>
        <taxon>Bacteria</taxon>
        <taxon>Bacillati</taxon>
        <taxon>Chloroflexota</taxon>
        <taxon>Anaerolineae</taxon>
        <taxon>Anaerolineales</taxon>
        <taxon>Anaerolineaceae</taxon>
        <taxon>Leptolinea</taxon>
    </lineage>
</organism>
<proteinExistence type="predicted"/>
<evidence type="ECO:0000313" key="3">
    <source>
        <dbReference type="Proteomes" id="UP000050430"/>
    </source>
</evidence>
<dbReference type="EMBL" id="LGCK01000014">
    <property type="protein sequence ID" value="KPL70615.1"/>
    <property type="molecule type" value="Genomic_DNA"/>
</dbReference>
<accession>A0A0P6WPD6</accession>
<dbReference type="AlphaFoldDB" id="A0A0P6WPD6"/>